<keyword evidence="4" id="KW-0653">Protein transport</keyword>
<organism evidence="8 9">
    <name type="scientific">Chanos chanos</name>
    <name type="common">Milkfish</name>
    <name type="synonym">Mugil chanos</name>
    <dbReference type="NCBI Taxonomy" id="29144"/>
    <lineage>
        <taxon>Eukaryota</taxon>
        <taxon>Metazoa</taxon>
        <taxon>Chordata</taxon>
        <taxon>Craniata</taxon>
        <taxon>Vertebrata</taxon>
        <taxon>Euteleostomi</taxon>
        <taxon>Actinopterygii</taxon>
        <taxon>Neopterygii</taxon>
        <taxon>Teleostei</taxon>
        <taxon>Ostariophysi</taxon>
        <taxon>Gonorynchiformes</taxon>
        <taxon>Chanidae</taxon>
        <taxon>Chanos</taxon>
    </lineage>
</organism>
<dbReference type="SMART" id="SM01356">
    <property type="entry name" value="AP4E_app_platf"/>
    <property type="match status" value="1"/>
</dbReference>
<keyword evidence="3" id="KW-0813">Transport</keyword>
<accession>A0A6J2VJT6</accession>
<dbReference type="GO" id="GO:0006886">
    <property type="term" value="P:intracellular protein transport"/>
    <property type="evidence" value="ECO:0007669"/>
    <property type="project" value="InterPro"/>
</dbReference>
<feature type="compositionally biased region" description="Acidic residues" evidence="6">
    <location>
        <begin position="870"/>
        <end position="882"/>
    </location>
</feature>
<dbReference type="PANTHER" id="PTHR22780">
    <property type="entry name" value="ADAPTIN, ALPHA/GAMMA/EPSILON"/>
    <property type="match status" value="1"/>
</dbReference>
<comment type="similarity">
    <text evidence="2">Belongs to the adaptor complexes large subunit family.</text>
</comment>
<dbReference type="SUPFAM" id="SSF48371">
    <property type="entry name" value="ARM repeat"/>
    <property type="match status" value="1"/>
</dbReference>
<keyword evidence="5" id="KW-0472">Membrane</keyword>
<dbReference type="InterPro" id="IPR011989">
    <property type="entry name" value="ARM-like"/>
</dbReference>
<feature type="region of interest" description="Disordered" evidence="6">
    <location>
        <begin position="777"/>
        <end position="821"/>
    </location>
</feature>
<reference evidence="9" key="1">
    <citation type="submission" date="2025-08" db="UniProtKB">
        <authorList>
            <consortium name="RefSeq"/>
        </authorList>
    </citation>
    <scope>IDENTIFICATION</scope>
</reference>
<dbReference type="RefSeq" id="XP_030631531.1">
    <property type="nucleotide sequence ID" value="XM_030775671.1"/>
</dbReference>
<name>A0A6J2VJT6_CHACN</name>
<feature type="region of interest" description="Disordered" evidence="6">
    <location>
        <begin position="677"/>
        <end position="703"/>
    </location>
</feature>
<dbReference type="FunCoup" id="A0A6J2VJT6">
    <property type="interactions" value="562"/>
</dbReference>
<evidence type="ECO:0000256" key="6">
    <source>
        <dbReference type="SAM" id="MobiDB-lite"/>
    </source>
</evidence>
<dbReference type="InterPro" id="IPR050840">
    <property type="entry name" value="Adaptor_Complx_Large_Subunit"/>
</dbReference>
<evidence type="ECO:0000313" key="8">
    <source>
        <dbReference type="Proteomes" id="UP000504632"/>
    </source>
</evidence>
<feature type="compositionally biased region" description="Basic and acidic residues" evidence="6">
    <location>
        <begin position="755"/>
        <end position="764"/>
    </location>
</feature>
<dbReference type="AlphaFoldDB" id="A0A6J2VJT6"/>
<feature type="region of interest" description="Disordered" evidence="6">
    <location>
        <begin position="833"/>
        <end position="895"/>
    </location>
</feature>
<feature type="compositionally biased region" description="Polar residues" evidence="6">
    <location>
        <begin position="677"/>
        <end position="702"/>
    </location>
</feature>
<evidence type="ECO:0000256" key="2">
    <source>
        <dbReference type="ARBA" id="ARBA00006613"/>
    </source>
</evidence>
<dbReference type="Pfam" id="PF14807">
    <property type="entry name" value="AP4E_app_platf"/>
    <property type="match status" value="1"/>
</dbReference>
<dbReference type="GO" id="GO:0012505">
    <property type="term" value="C:endomembrane system"/>
    <property type="evidence" value="ECO:0007669"/>
    <property type="project" value="UniProtKB-SubCell"/>
</dbReference>
<evidence type="ECO:0000313" key="9">
    <source>
        <dbReference type="RefSeq" id="XP_030631531.1"/>
    </source>
</evidence>
<dbReference type="Pfam" id="PF01602">
    <property type="entry name" value="Adaptin_N"/>
    <property type="match status" value="1"/>
</dbReference>
<dbReference type="Gene3D" id="1.25.10.10">
    <property type="entry name" value="Leucine-rich Repeat Variant"/>
    <property type="match status" value="1"/>
</dbReference>
<evidence type="ECO:0000256" key="3">
    <source>
        <dbReference type="ARBA" id="ARBA00022448"/>
    </source>
</evidence>
<dbReference type="CTD" id="23431"/>
<feature type="compositionally biased region" description="Polar residues" evidence="6">
    <location>
        <begin position="883"/>
        <end position="895"/>
    </location>
</feature>
<feature type="region of interest" description="Disordered" evidence="6">
    <location>
        <begin position="917"/>
        <end position="936"/>
    </location>
</feature>
<feature type="domain" description="AP-4 complex subunit epsilon-1 C-terminal" evidence="7">
    <location>
        <begin position="1072"/>
        <end position="1176"/>
    </location>
</feature>
<evidence type="ECO:0000256" key="5">
    <source>
        <dbReference type="ARBA" id="ARBA00023136"/>
    </source>
</evidence>
<dbReference type="InParanoid" id="A0A6J2VJT6"/>
<dbReference type="OrthoDB" id="29308at2759"/>
<dbReference type="GO" id="GO:0016192">
    <property type="term" value="P:vesicle-mediated transport"/>
    <property type="evidence" value="ECO:0007669"/>
    <property type="project" value="InterPro"/>
</dbReference>
<feature type="region of interest" description="Disordered" evidence="6">
    <location>
        <begin position="715"/>
        <end position="765"/>
    </location>
</feature>
<feature type="compositionally biased region" description="Low complexity" evidence="6">
    <location>
        <begin position="725"/>
        <end position="746"/>
    </location>
</feature>
<dbReference type="InterPro" id="IPR028269">
    <property type="entry name" value="AP4E1_C"/>
</dbReference>
<feature type="compositionally biased region" description="Polar residues" evidence="6">
    <location>
        <begin position="777"/>
        <end position="791"/>
    </location>
</feature>
<dbReference type="GO" id="GO:0030124">
    <property type="term" value="C:AP-4 adaptor complex"/>
    <property type="evidence" value="ECO:0007669"/>
    <property type="project" value="InterPro"/>
</dbReference>
<comment type="subcellular location">
    <subcellularLocation>
        <location evidence="1">Endomembrane system</location>
        <topology evidence="1">Peripheral membrane protein</topology>
    </subcellularLocation>
</comment>
<protein>
    <submittedName>
        <fullName evidence="9">AP-4 complex subunit epsilon-1</fullName>
    </submittedName>
</protein>
<feature type="compositionally biased region" description="Polar residues" evidence="6">
    <location>
        <begin position="839"/>
        <end position="868"/>
    </location>
</feature>
<dbReference type="GeneID" id="115813079"/>
<proteinExistence type="inferred from homology"/>
<keyword evidence="8" id="KW-1185">Reference proteome</keyword>
<dbReference type="PIRSF" id="PIRSF037097">
    <property type="entry name" value="AP4_complex_epsilon"/>
    <property type="match status" value="1"/>
</dbReference>
<gene>
    <name evidence="9" type="primary">ap4e1</name>
</gene>
<evidence type="ECO:0000259" key="7">
    <source>
        <dbReference type="SMART" id="SM01356"/>
    </source>
</evidence>
<evidence type="ECO:0000256" key="4">
    <source>
        <dbReference type="ARBA" id="ARBA00022927"/>
    </source>
</evidence>
<evidence type="ECO:0000256" key="1">
    <source>
        <dbReference type="ARBA" id="ARBA00004184"/>
    </source>
</evidence>
<dbReference type="InterPro" id="IPR017109">
    <property type="entry name" value="AP4_complex_esu"/>
</dbReference>
<dbReference type="Proteomes" id="UP000504632">
    <property type="component" value="Chromosome 5"/>
</dbReference>
<sequence>MSDVVEKTLSALPSLLSLDSQPGAGKLSSTSKLGSLIRNITELTSKHEEEKLIKRELAALKEQVSSPNTTMKQMREAMVRAIYCEMLGYEASFTYIHAIKLAQQGTVLEKRVGYLAVSLFLNESHDLLLLLVNTVLKDLQSSNLIEVCMALTVVSQVFPKDMIPAILPVVEEKLTHPKEIIRRKAVLALYKFYLIAPNQVQHIHAKFRKALCDKDPGVMTASLHIYLQLIKESPDMYKELTGSFVTILKQVVGGKLPIDFNYHSVPAPWLQIQLLRILGLLGREDQSTSELMYDVLDESLRRAEMNHNITYAILYECVKAIYSIYPKSELCEKAAKCIGNFVLSPKINLKYLGLKALTYVVQQDANLALQHQMTIIECLDHPDLIIKKETLELLFRITNTQNVTVIVEKMLGFLKLSNDDYTIVDLVGKVAELAEKYAPDNEWFIQTMNEVFSFGGDMMQPDIPNSFLRLLAEGCESAEESRQLRLYAVDSYLAVLQKDSAHLPQRFLQIISWVLGEYSHLKEGLDVQEVRQLLMKLLDRKGVTTETRCWVLSSLMKLCEGPGADEMAQELVERWGSSLDPLLRQQAQELLCLSLDKDLRTRTLPLATTWDGLEVDSSLSFLDGFVAEALAAGAAPYKPPHQRQQEQCQEKALSLEPYGLSLPVSLSSCSLTDRQSPTLLSMSSGQSGNSTEPSNKAGSSKLNLEGVKRVWGKEGYLPHREVPEESAPVEEASSAVQSSSQQGGASDKSSMAHTEPVEQDKEKQQLASSLFVGLGSHNATSLMGKSETPSQRFRRKPRTQVSTSSSVTSEKSDSSHSSRSTVDSFLYGSLLEEEPVLPQPNTSHTPRVTTANGSSETKTQSFIPTNGTFEGEEAEEEEEEPTQTENDITSVTAHRTKQGSLIMNSDMVIVQPTMWSDQPKDWSQDDSGDLLSSGSDTHMETSPLLLLPADLRDLPHSNINTLAADQSLLLSSCHVYRDDALVLVIFLSNSGETPIQEIAVQLNCEQLEVASLRGNVIDTLDGLGTSVCRYTLVMDGAHTQVEMTGTVSYQAGPGHTQTLPFSSKLSLADFIRPLVITTEEYGKLWLSFSHDVKQNLKLLKGDRDPLVTTLDALKETLQLHIVDIIGSEGIVACRLLQGAPCLLHCRIHGDSLAVWLRSSLPGLPDCVLYYCQKALLEH</sequence>
<dbReference type="InterPro" id="IPR016024">
    <property type="entry name" value="ARM-type_fold"/>
</dbReference>
<dbReference type="InterPro" id="IPR002553">
    <property type="entry name" value="Clathrin/coatomer_adapt-like_N"/>
</dbReference>